<protein>
    <submittedName>
        <fullName evidence="1">Unannotated protein</fullName>
    </submittedName>
</protein>
<proteinExistence type="predicted"/>
<evidence type="ECO:0000313" key="1">
    <source>
        <dbReference type="EMBL" id="CAB4617376.1"/>
    </source>
</evidence>
<name>A0A6J6HWE8_9ZZZZ</name>
<dbReference type="EMBL" id="CAEZUO010000111">
    <property type="protein sequence ID" value="CAB4617376.1"/>
    <property type="molecule type" value="Genomic_DNA"/>
</dbReference>
<gene>
    <name evidence="1" type="ORF">UFOPK1827_01708</name>
    <name evidence="2" type="ORF">UFOPK2000_00198</name>
</gene>
<accession>A0A6J6HWE8</accession>
<reference evidence="1" key="1">
    <citation type="submission" date="2020-05" db="EMBL/GenBank/DDBJ databases">
        <authorList>
            <person name="Chiriac C."/>
            <person name="Salcher M."/>
            <person name="Ghai R."/>
            <person name="Kavagutti S V."/>
        </authorList>
    </citation>
    <scope>NUCLEOTIDE SEQUENCE</scope>
</reference>
<dbReference type="EMBL" id="CAEZVK010000009">
    <property type="protein sequence ID" value="CAB4623083.1"/>
    <property type="molecule type" value="Genomic_DNA"/>
</dbReference>
<dbReference type="AlphaFoldDB" id="A0A6J6HWE8"/>
<organism evidence="1">
    <name type="scientific">freshwater metagenome</name>
    <dbReference type="NCBI Taxonomy" id="449393"/>
    <lineage>
        <taxon>unclassified sequences</taxon>
        <taxon>metagenomes</taxon>
        <taxon>ecological metagenomes</taxon>
    </lineage>
</organism>
<evidence type="ECO:0000313" key="2">
    <source>
        <dbReference type="EMBL" id="CAB4623083.1"/>
    </source>
</evidence>
<sequence>MSAGFLKRVGPALAAFVLVALGVLVLANGNKTNADASNDGLRATVVAVAPVTAGTSADQLSPNIEIRMLPNNARAQGAVESIVELPSGVIGIDLVPGQQVLSSNIVDDVRNSLGNGRVAVSARLDPAQWTGPVAATGNRVNVYAIGGSNAELIATDVIVLQSPDPSTLTPQQEAVVTLGVTDAQVSRVIGAVSGAGVWLVTA</sequence>